<dbReference type="GO" id="GO:0006020">
    <property type="term" value="P:inositol metabolic process"/>
    <property type="evidence" value="ECO:0007669"/>
    <property type="project" value="TreeGrafter"/>
</dbReference>
<dbReference type="EC" id="3.1.3.25" evidence="2"/>
<dbReference type="PANTHER" id="PTHR20854">
    <property type="entry name" value="INOSITOL MONOPHOSPHATASE"/>
    <property type="match status" value="1"/>
</dbReference>
<keyword evidence="1" id="KW-0460">Magnesium</keyword>
<evidence type="ECO:0000256" key="1">
    <source>
        <dbReference type="PIRSR" id="PIRSR600760-2"/>
    </source>
</evidence>
<dbReference type="Gene3D" id="3.40.190.80">
    <property type="match status" value="1"/>
</dbReference>
<evidence type="ECO:0000313" key="2">
    <source>
        <dbReference type="EMBL" id="AEK30097.1"/>
    </source>
</evidence>
<protein>
    <submittedName>
        <fullName evidence="2">Inositol-phosphate phosphatase</fullName>
        <ecNumber evidence="2">3.1.3.25</ecNumber>
    </submittedName>
</protein>
<gene>
    <name evidence="2" type="ORF">BALAC2494_00491</name>
</gene>
<proteinExistence type="predicted"/>
<feature type="binding site" evidence="1">
    <location>
        <position position="246"/>
    </location>
    <ligand>
        <name>Mg(2+)</name>
        <dbReference type="ChEBI" id="CHEBI:18420"/>
        <label>1</label>
        <note>catalytic</note>
    </ligand>
</feature>
<keyword evidence="1" id="KW-0479">Metal-binding</keyword>
<accession>A0A806FGD1</accession>
<dbReference type="GO" id="GO:0046872">
    <property type="term" value="F:metal ion binding"/>
    <property type="evidence" value="ECO:0007669"/>
    <property type="project" value="UniProtKB-KW"/>
</dbReference>
<dbReference type="CDD" id="cd01637">
    <property type="entry name" value="IMPase_like"/>
    <property type="match status" value="1"/>
</dbReference>
<dbReference type="Pfam" id="PF00459">
    <property type="entry name" value="Inositol_P"/>
    <property type="match status" value="1"/>
</dbReference>
<sequence>MLVLEQIFPRHKVTGGIGMQAGLRELAVQVSRIAEDAGKHALKDQLMPKDLVTLNTVQRDYSRGLKVDDRLSQFIYNRLTYIDPFKGRWEDRTDEWAPGDRYWCVGGVDGVINYSRSMAEWSVTISLFEFNEFGSAQPILGVIHAPALNLTYLAARQQGAIRMRKTPVGEKREKIMPSTVSHLDGSIVSFGMSYVPQEAQHALNVVASLAGKPADIKRIGPVSLDVCKVADGTYDAYFEPHLHERDVPAISAAAVVLWEAQGQLSTWEGGLIHWRSQNDLVATNGQIIQELQPYLINSDCGESYHHHEQKPAGQQ</sequence>
<organism evidence="2 3">
    <name type="scientific">Bifidobacterium animalis subsp. lactis CNCM I-2494</name>
    <dbReference type="NCBI Taxonomy" id="1042403"/>
    <lineage>
        <taxon>Bacteria</taxon>
        <taxon>Bacillati</taxon>
        <taxon>Actinomycetota</taxon>
        <taxon>Actinomycetes</taxon>
        <taxon>Bifidobacteriales</taxon>
        <taxon>Bifidobacteriaceae</taxon>
        <taxon>Bifidobacterium</taxon>
    </lineage>
</organism>
<dbReference type="EMBL" id="CP002915">
    <property type="protein sequence ID" value="AEK30097.1"/>
    <property type="molecule type" value="Genomic_DNA"/>
</dbReference>
<keyword evidence="2" id="KW-0378">Hydrolase</keyword>
<dbReference type="GO" id="GO:0007165">
    <property type="term" value="P:signal transduction"/>
    <property type="evidence" value="ECO:0007669"/>
    <property type="project" value="TreeGrafter"/>
</dbReference>
<evidence type="ECO:0000313" key="3">
    <source>
        <dbReference type="Proteomes" id="UP000008394"/>
    </source>
</evidence>
<name>A0A806FGD1_BIFAN</name>
<reference evidence="2 3" key="1">
    <citation type="journal article" date="2011" name="J. Bacteriol.">
        <title>Genome Sequence of the Probiotic Strain Bifidobacterium animalis subsp. lactis CNCM I-2494.</title>
        <authorList>
            <person name="Chervaux C."/>
            <person name="Grimaldi C."/>
            <person name="Bolotin A."/>
            <person name="Quinquis B."/>
            <person name="Legrain-Raspaud S."/>
            <person name="van Hylckama Vlieg J.E."/>
            <person name="Denariaz G."/>
            <person name="Smokvina T."/>
        </authorList>
    </citation>
    <scope>NUCLEOTIDE SEQUENCE [LARGE SCALE GENOMIC DNA]</scope>
    <source>
        <strain evidence="2 3">CNCM I-2494</strain>
    </source>
</reference>
<dbReference type="SUPFAM" id="SSF56655">
    <property type="entry name" value="Carbohydrate phosphatase"/>
    <property type="match status" value="1"/>
</dbReference>
<dbReference type="GO" id="GO:0008934">
    <property type="term" value="F:inositol monophosphate 1-phosphatase activity"/>
    <property type="evidence" value="ECO:0007669"/>
    <property type="project" value="TreeGrafter"/>
</dbReference>
<dbReference type="AlphaFoldDB" id="A0A806FGD1"/>
<dbReference type="PANTHER" id="PTHR20854:SF4">
    <property type="entry name" value="INOSITOL-1-MONOPHOSPHATASE-RELATED"/>
    <property type="match status" value="1"/>
</dbReference>
<feature type="binding site" evidence="1">
    <location>
        <position position="109"/>
    </location>
    <ligand>
        <name>Mg(2+)</name>
        <dbReference type="ChEBI" id="CHEBI:18420"/>
        <label>1</label>
        <note>catalytic</note>
    </ligand>
</feature>
<dbReference type="KEGG" id="bnm:BALAC2494_00491"/>
<dbReference type="Proteomes" id="UP000008394">
    <property type="component" value="Chromosome"/>
</dbReference>
<comment type="cofactor">
    <cofactor evidence="1">
        <name>Mg(2+)</name>
        <dbReference type="ChEBI" id="CHEBI:18420"/>
    </cofactor>
</comment>
<dbReference type="InterPro" id="IPR000760">
    <property type="entry name" value="Inositol_monophosphatase-like"/>
</dbReference>
<dbReference type="Gene3D" id="3.30.540.10">
    <property type="entry name" value="Fructose-1,6-Bisphosphatase, subunit A, domain 1"/>
    <property type="match status" value="1"/>
</dbReference>